<organism evidence="1 2">
    <name type="scientific">Vreelandella sulfidaeris</name>
    <dbReference type="NCBI Taxonomy" id="115553"/>
    <lineage>
        <taxon>Bacteria</taxon>
        <taxon>Pseudomonadati</taxon>
        <taxon>Pseudomonadota</taxon>
        <taxon>Gammaproteobacteria</taxon>
        <taxon>Oceanospirillales</taxon>
        <taxon>Halomonadaceae</taxon>
        <taxon>Vreelandella</taxon>
    </lineage>
</organism>
<protein>
    <submittedName>
        <fullName evidence="1">Uncharacterized protein</fullName>
    </submittedName>
</protein>
<accession>A0A455U0W7</accession>
<dbReference type="AlphaFoldDB" id="A0A455U0W7"/>
<proteinExistence type="predicted"/>
<evidence type="ECO:0000313" key="1">
    <source>
        <dbReference type="EMBL" id="BBI59582.1"/>
    </source>
</evidence>
<dbReference type="EMBL" id="AP019514">
    <property type="protein sequence ID" value="BBI59582.1"/>
    <property type="molecule type" value="Genomic_DNA"/>
</dbReference>
<dbReference type="Proteomes" id="UP000320231">
    <property type="component" value="Chromosome"/>
</dbReference>
<reference evidence="1 2" key="1">
    <citation type="journal article" date="2019" name="Microbiol. Resour. Announc.">
        <title>Complete Genome Sequence of Halomonas sulfidaeris Strain Esulfide1 Isolated from a Metal Sulfide Rock at a Depth of 2,200 Meters, Obtained Using Nanopore Sequencing.</title>
        <authorList>
            <person name="Saito M."/>
            <person name="Nishigata A."/>
            <person name="Galipon J."/>
            <person name="Arakawa K."/>
        </authorList>
    </citation>
    <scope>NUCLEOTIDE SEQUENCE [LARGE SCALE GENOMIC DNA]</scope>
    <source>
        <strain evidence="1 2">ATCC BAA-803</strain>
    </source>
</reference>
<gene>
    <name evidence="1" type="ORF">HSBAA_08880</name>
</gene>
<dbReference type="KEGG" id="hsr:HSBAA_08880"/>
<evidence type="ECO:0000313" key="2">
    <source>
        <dbReference type="Proteomes" id="UP000320231"/>
    </source>
</evidence>
<sequence length="72" mass="7176">MKITVGGGVDHIHAATQYGNSASTGIQGGALGNTVNPQCHTADDTPAAAGQVARKRLRVMCAFPLSGGGCLP</sequence>
<name>A0A455U0W7_9GAMM</name>